<dbReference type="InterPro" id="IPR007029">
    <property type="entry name" value="YHS_dom"/>
</dbReference>
<dbReference type="Pfam" id="PF04945">
    <property type="entry name" value="YHS"/>
    <property type="match status" value="1"/>
</dbReference>
<dbReference type="InterPro" id="IPR011017">
    <property type="entry name" value="TRASH_dom"/>
</dbReference>
<evidence type="ECO:0000313" key="2">
    <source>
        <dbReference type="EMBL" id="BAL52945.1"/>
    </source>
</evidence>
<feature type="domain" description="TRASH" evidence="1">
    <location>
        <begin position="7"/>
        <end position="44"/>
    </location>
</feature>
<dbReference type="Gene3D" id="1.10.620.20">
    <property type="entry name" value="Ribonucleotide Reductase, subunit A"/>
    <property type="match status" value="1"/>
</dbReference>
<dbReference type="EMBL" id="AP011644">
    <property type="protein sequence ID" value="BAL52945.1"/>
    <property type="molecule type" value="Genomic_DNA"/>
</dbReference>
<accession>H5S9V9</accession>
<dbReference type="SUPFAM" id="SSF47240">
    <property type="entry name" value="Ferritin-like"/>
    <property type="match status" value="1"/>
</dbReference>
<dbReference type="InterPro" id="IPR012348">
    <property type="entry name" value="RNR-like"/>
</dbReference>
<dbReference type="GO" id="GO:0016491">
    <property type="term" value="F:oxidoreductase activity"/>
    <property type="evidence" value="ECO:0007669"/>
    <property type="project" value="InterPro"/>
</dbReference>
<protein>
    <recommendedName>
        <fullName evidence="1">TRASH domain-containing protein</fullName>
    </recommendedName>
</protein>
<reference evidence="2" key="2">
    <citation type="journal article" date="2012" name="PLoS ONE">
        <title>A Deeply Branching Thermophilic Bacterium with an Ancient Acetyl-CoA Pathway Dominates a Subsurface Ecosystem.</title>
        <authorList>
            <person name="Takami H."/>
            <person name="Noguchi H."/>
            <person name="Takaki Y."/>
            <person name="Uchiyama I."/>
            <person name="Toyoda A."/>
            <person name="Nishi S."/>
            <person name="Chee G.-J."/>
            <person name="Arai W."/>
            <person name="Nunoura T."/>
            <person name="Itoh T."/>
            <person name="Hattori M."/>
            <person name="Takai K."/>
        </authorList>
    </citation>
    <scope>NUCLEOTIDE SEQUENCE</scope>
</reference>
<dbReference type="AlphaFoldDB" id="H5S9V9"/>
<evidence type="ECO:0000259" key="1">
    <source>
        <dbReference type="SMART" id="SM00746"/>
    </source>
</evidence>
<proteinExistence type="predicted"/>
<sequence length="61" mass="6384">MTESVKCAVCGKTILKTAAVSLAHQGQTFYACGPGCRDKFTKNPAKYAKAPKAPSGTPQKP</sequence>
<gene>
    <name evidence="2" type="ORF">HGMM_F03H09C04</name>
</gene>
<dbReference type="InterPro" id="IPR009078">
    <property type="entry name" value="Ferritin-like_SF"/>
</dbReference>
<dbReference type="PROSITE" id="PS51257">
    <property type="entry name" value="PROKAR_LIPOPROTEIN"/>
    <property type="match status" value="1"/>
</dbReference>
<organism evidence="2">
    <name type="scientific">uncultured Acetothermia bacterium</name>
    <dbReference type="NCBI Taxonomy" id="236499"/>
    <lineage>
        <taxon>Bacteria</taxon>
        <taxon>Candidatus Bipolaricaulota</taxon>
        <taxon>environmental samples</taxon>
    </lineage>
</organism>
<name>H5S9V9_9BACT</name>
<dbReference type="SMART" id="SM00746">
    <property type="entry name" value="TRASH"/>
    <property type="match status" value="1"/>
</dbReference>
<reference evidence="2" key="1">
    <citation type="journal article" date="2005" name="Environ. Microbiol.">
        <title>Genetic and functional properties of uncultivated thermophilic crenarchaeotes from a subsurface gold mine as revealed by analysis of genome fragments.</title>
        <authorList>
            <person name="Nunoura T."/>
            <person name="Hirayama H."/>
            <person name="Takami H."/>
            <person name="Oida H."/>
            <person name="Nishi S."/>
            <person name="Shimamura S."/>
            <person name="Suzuki Y."/>
            <person name="Inagaki F."/>
            <person name="Takai K."/>
            <person name="Nealson K.H."/>
            <person name="Horikoshi K."/>
        </authorList>
    </citation>
    <scope>NUCLEOTIDE SEQUENCE</scope>
</reference>